<keyword evidence="2" id="KW-0547">Nucleotide-binding</keyword>
<proteinExistence type="predicted"/>
<accession>A0A6G1I5Y6</accession>
<dbReference type="GO" id="GO:0005524">
    <property type="term" value="F:ATP binding"/>
    <property type="evidence" value="ECO:0007669"/>
    <property type="project" value="UniProtKB-KW"/>
</dbReference>
<dbReference type="CDD" id="cd01393">
    <property type="entry name" value="RecA-like"/>
    <property type="match status" value="1"/>
</dbReference>
<reference evidence="9" key="1">
    <citation type="journal article" date="2020" name="Stud. Mycol.">
        <title>101 Dothideomycetes genomes: a test case for predicting lifestyles and emergence of pathogens.</title>
        <authorList>
            <person name="Haridas S."/>
            <person name="Albert R."/>
            <person name="Binder M."/>
            <person name="Bloem J."/>
            <person name="Labutti K."/>
            <person name="Salamov A."/>
            <person name="Andreopoulos B."/>
            <person name="Baker S."/>
            <person name="Barry K."/>
            <person name="Bills G."/>
            <person name="Bluhm B."/>
            <person name="Cannon C."/>
            <person name="Castanera R."/>
            <person name="Culley D."/>
            <person name="Daum C."/>
            <person name="Ezra D."/>
            <person name="Gonzalez J."/>
            <person name="Henrissat B."/>
            <person name="Kuo A."/>
            <person name="Liang C."/>
            <person name="Lipzen A."/>
            <person name="Lutzoni F."/>
            <person name="Magnuson J."/>
            <person name="Mondo S."/>
            <person name="Nolan M."/>
            <person name="Ohm R."/>
            <person name="Pangilinan J."/>
            <person name="Park H.-J."/>
            <person name="Ramirez L."/>
            <person name="Alfaro M."/>
            <person name="Sun H."/>
            <person name="Tritt A."/>
            <person name="Yoshinaga Y."/>
            <person name="Zwiers L.-H."/>
            <person name="Turgeon B."/>
            <person name="Goodwin S."/>
            <person name="Spatafora J."/>
            <person name="Crous P."/>
            <person name="Grigoriev I."/>
        </authorList>
    </citation>
    <scope>NUCLEOTIDE SEQUENCE</scope>
    <source>
        <strain evidence="9">CBS 262.69</strain>
    </source>
</reference>
<keyword evidence="4" id="KW-0067">ATP-binding</keyword>
<dbReference type="SMART" id="SM00382">
    <property type="entry name" value="AAA"/>
    <property type="match status" value="1"/>
</dbReference>
<dbReference type="InterPro" id="IPR052093">
    <property type="entry name" value="HR_Repair_Mediator"/>
</dbReference>
<keyword evidence="6" id="KW-0539">Nucleus</keyword>
<keyword evidence="10" id="KW-1185">Reference proteome</keyword>
<dbReference type="EMBL" id="ML996689">
    <property type="protein sequence ID" value="KAF2403405.1"/>
    <property type="molecule type" value="Genomic_DNA"/>
</dbReference>
<evidence type="ECO:0000256" key="1">
    <source>
        <dbReference type="ARBA" id="ARBA00004123"/>
    </source>
</evidence>
<dbReference type="GO" id="GO:0007131">
    <property type="term" value="P:reciprocal meiotic recombination"/>
    <property type="evidence" value="ECO:0007669"/>
    <property type="project" value="TreeGrafter"/>
</dbReference>
<dbReference type="PANTHER" id="PTHR46239">
    <property type="entry name" value="DNA REPAIR PROTEIN RAD51 HOMOLOG 3 RAD51C"/>
    <property type="match status" value="1"/>
</dbReference>
<protein>
    <submittedName>
        <fullName evidence="9">P-loop containing nucleoside triphosphate hydrolase protein</fullName>
    </submittedName>
</protein>
<evidence type="ECO:0000256" key="2">
    <source>
        <dbReference type="ARBA" id="ARBA00022741"/>
    </source>
</evidence>
<dbReference type="OrthoDB" id="5957327at2759"/>
<dbReference type="GO" id="GO:0005657">
    <property type="term" value="C:replication fork"/>
    <property type="evidence" value="ECO:0007669"/>
    <property type="project" value="TreeGrafter"/>
</dbReference>
<keyword evidence="3" id="KW-0227">DNA damage</keyword>
<dbReference type="AlphaFoldDB" id="A0A6G1I5Y6"/>
<feature type="compositionally biased region" description="Polar residues" evidence="7">
    <location>
        <begin position="389"/>
        <end position="401"/>
    </location>
</feature>
<evidence type="ECO:0000256" key="5">
    <source>
        <dbReference type="ARBA" id="ARBA00023204"/>
    </source>
</evidence>
<dbReference type="PANTHER" id="PTHR46239:SF1">
    <property type="entry name" value="DNA REPAIR PROTEIN RAD51 HOMOLOG 3"/>
    <property type="match status" value="1"/>
</dbReference>
<dbReference type="PROSITE" id="PS50162">
    <property type="entry name" value="RECA_2"/>
    <property type="match status" value="1"/>
</dbReference>
<evidence type="ECO:0000256" key="7">
    <source>
        <dbReference type="SAM" id="MobiDB-lite"/>
    </source>
</evidence>
<dbReference type="Gene3D" id="3.40.50.300">
    <property type="entry name" value="P-loop containing nucleotide triphosphate hydrolases"/>
    <property type="match status" value="1"/>
</dbReference>
<keyword evidence="9" id="KW-0378">Hydrolase</keyword>
<feature type="compositionally biased region" description="Acidic residues" evidence="7">
    <location>
        <begin position="348"/>
        <end position="361"/>
    </location>
</feature>
<evidence type="ECO:0000313" key="10">
    <source>
        <dbReference type="Proteomes" id="UP000799640"/>
    </source>
</evidence>
<gene>
    <name evidence="9" type="ORF">EJ06DRAFT_276542</name>
</gene>
<dbReference type="GO" id="GO:0008821">
    <property type="term" value="F:crossover junction DNA endonuclease activity"/>
    <property type="evidence" value="ECO:0007669"/>
    <property type="project" value="TreeGrafter"/>
</dbReference>
<dbReference type="InterPro" id="IPR020588">
    <property type="entry name" value="RecA_ATP-bd"/>
</dbReference>
<dbReference type="SUPFAM" id="SSF52540">
    <property type="entry name" value="P-loop containing nucleoside triphosphate hydrolases"/>
    <property type="match status" value="1"/>
</dbReference>
<evidence type="ECO:0000256" key="3">
    <source>
        <dbReference type="ARBA" id="ARBA00022763"/>
    </source>
</evidence>
<sequence>MASQTGSSQLPSSSFHRLPTISASQALKQSNDAGTRAISTGLPQLDTILLGPQERSRSSQRAGGLARGQVTEMYGPPGVGKTAFGIQAAASAIHAGHKVVWLDAATPLAFPRLEAVIAAAGDGTRSPKELMSMVHHFAVPTLAHLLALVLHPVPSFPPPGTGLIVVDAVSLLFENAYENDRPKGTKNDAKWLSGRRYAILGELMSNLVRMATRGNLAVLLTSQTSTRVRTGLGALLMPSISEREWEAGVSTQLVLFRDRPPRGTEDGPDAEKWRGLRYVGVMKVKGVSMAVDGRFETVVPFTILKTGLHELQAPESIKVPIISSPTRPPKRPYDEVPDSDPDAHPDELLSDDDWIWDDAEVVPEKLADAGADAGTDGGAGITTDASPSAPDTSPRNENAPP</sequence>
<dbReference type="GO" id="GO:0000400">
    <property type="term" value="F:four-way junction DNA binding"/>
    <property type="evidence" value="ECO:0007669"/>
    <property type="project" value="TreeGrafter"/>
</dbReference>
<comment type="subcellular location">
    <subcellularLocation>
        <location evidence="1">Nucleus</location>
    </subcellularLocation>
</comment>
<evidence type="ECO:0000259" key="8">
    <source>
        <dbReference type="PROSITE" id="PS50162"/>
    </source>
</evidence>
<evidence type="ECO:0000256" key="6">
    <source>
        <dbReference type="ARBA" id="ARBA00023242"/>
    </source>
</evidence>
<evidence type="ECO:0000313" key="9">
    <source>
        <dbReference type="EMBL" id="KAF2403405.1"/>
    </source>
</evidence>
<dbReference type="GO" id="GO:0033063">
    <property type="term" value="C:Rad51B-Rad51C-Rad51D-XRCC2 complex"/>
    <property type="evidence" value="ECO:0007669"/>
    <property type="project" value="TreeGrafter"/>
</dbReference>
<dbReference type="InterPro" id="IPR027417">
    <property type="entry name" value="P-loop_NTPase"/>
</dbReference>
<dbReference type="InterPro" id="IPR003593">
    <property type="entry name" value="AAA+_ATPase"/>
</dbReference>
<dbReference type="GO" id="GO:0000707">
    <property type="term" value="P:meiotic DNA recombinase assembly"/>
    <property type="evidence" value="ECO:0007669"/>
    <property type="project" value="TreeGrafter"/>
</dbReference>
<keyword evidence="5" id="KW-0234">DNA repair</keyword>
<organism evidence="9 10">
    <name type="scientific">Trichodelitschia bisporula</name>
    <dbReference type="NCBI Taxonomy" id="703511"/>
    <lineage>
        <taxon>Eukaryota</taxon>
        <taxon>Fungi</taxon>
        <taxon>Dikarya</taxon>
        <taxon>Ascomycota</taxon>
        <taxon>Pezizomycotina</taxon>
        <taxon>Dothideomycetes</taxon>
        <taxon>Dothideomycetes incertae sedis</taxon>
        <taxon>Phaeotrichales</taxon>
        <taxon>Phaeotrichaceae</taxon>
        <taxon>Trichodelitschia</taxon>
    </lineage>
</organism>
<evidence type="ECO:0000256" key="4">
    <source>
        <dbReference type="ARBA" id="ARBA00022840"/>
    </source>
</evidence>
<feature type="domain" description="RecA family profile 1" evidence="8">
    <location>
        <begin position="34"/>
        <end position="224"/>
    </location>
</feature>
<dbReference type="GO" id="GO:0033065">
    <property type="term" value="C:Rad51C-XRCC3 complex"/>
    <property type="evidence" value="ECO:0007669"/>
    <property type="project" value="TreeGrafter"/>
</dbReference>
<name>A0A6G1I5Y6_9PEZI</name>
<feature type="region of interest" description="Disordered" evidence="7">
    <location>
        <begin position="319"/>
        <end position="401"/>
    </location>
</feature>
<dbReference type="GO" id="GO:0140664">
    <property type="term" value="F:ATP-dependent DNA damage sensor activity"/>
    <property type="evidence" value="ECO:0007669"/>
    <property type="project" value="InterPro"/>
</dbReference>
<dbReference type="Proteomes" id="UP000799640">
    <property type="component" value="Unassembled WGS sequence"/>
</dbReference>